<evidence type="ECO:0000313" key="2">
    <source>
        <dbReference type="EMBL" id="CAF5229986.1"/>
    </source>
</evidence>
<name>A0A8S3KG44_9BILA</name>
<evidence type="ECO:0000313" key="3">
    <source>
        <dbReference type="Proteomes" id="UP000676336"/>
    </source>
</evidence>
<proteinExistence type="predicted"/>
<feature type="non-terminal residue" evidence="2">
    <location>
        <position position="130"/>
    </location>
</feature>
<sequence length="130" mass="14911">TTEQRHPISSYCDITHEIENFTLRHPSILIDEQDAVSPENIEFQQEQIVKSSQKTQQEAKVNDVTFIENQSKQMPTEIESKVISSPRSQQDDDEYEHQFTVEPNSSSSQMASNRIENIFASPSLSPEQIE</sequence>
<protein>
    <submittedName>
        <fullName evidence="2">Uncharacterized protein</fullName>
    </submittedName>
</protein>
<accession>A0A8S3KG44</accession>
<feature type="non-terminal residue" evidence="2">
    <location>
        <position position="1"/>
    </location>
</feature>
<feature type="compositionally biased region" description="Polar residues" evidence="1">
    <location>
        <begin position="101"/>
        <end position="130"/>
    </location>
</feature>
<feature type="region of interest" description="Disordered" evidence="1">
    <location>
        <begin position="66"/>
        <end position="130"/>
    </location>
</feature>
<dbReference type="Proteomes" id="UP000676336">
    <property type="component" value="Unassembled WGS sequence"/>
</dbReference>
<dbReference type="AlphaFoldDB" id="A0A8S3KG44"/>
<dbReference type="EMBL" id="CAJOBI010373778">
    <property type="protein sequence ID" value="CAF5229986.1"/>
    <property type="molecule type" value="Genomic_DNA"/>
</dbReference>
<reference evidence="2" key="1">
    <citation type="submission" date="2021-02" db="EMBL/GenBank/DDBJ databases">
        <authorList>
            <person name="Nowell W R."/>
        </authorList>
    </citation>
    <scope>NUCLEOTIDE SEQUENCE</scope>
</reference>
<organism evidence="2 3">
    <name type="scientific">Rotaria magnacalcarata</name>
    <dbReference type="NCBI Taxonomy" id="392030"/>
    <lineage>
        <taxon>Eukaryota</taxon>
        <taxon>Metazoa</taxon>
        <taxon>Spiralia</taxon>
        <taxon>Gnathifera</taxon>
        <taxon>Rotifera</taxon>
        <taxon>Eurotatoria</taxon>
        <taxon>Bdelloidea</taxon>
        <taxon>Philodinida</taxon>
        <taxon>Philodinidae</taxon>
        <taxon>Rotaria</taxon>
    </lineage>
</organism>
<comment type="caution">
    <text evidence="2">The sequence shown here is derived from an EMBL/GenBank/DDBJ whole genome shotgun (WGS) entry which is preliminary data.</text>
</comment>
<gene>
    <name evidence="2" type="ORF">SMN809_LOCUS86906</name>
</gene>
<evidence type="ECO:0000256" key="1">
    <source>
        <dbReference type="SAM" id="MobiDB-lite"/>
    </source>
</evidence>